<accession>A0A8T0YRX6</accession>
<evidence type="ECO:0000313" key="2">
    <source>
        <dbReference type="Proteomes" id="UP000735874"/>
    </source>
</evidence>
<dbReference type="EMBL" id="RCMG01000525">
    <property type="protein sequence ID" value="KAG2852695.1"/>
    <property type="molecule type" value="Genomic_DNA"/>
</dbReference>
<reference evidence="1" key="1">
    <citation type="submission" date="2018-10" db="EMBL/GenBank/DDBJ databases">
        <title>Effector identification in a new, highly contiguous assembly of the strawberry crown rot pathogen Phytophthora cactorum.</title>
        <authorList>
            <person name="Armitage A.D."/>
            <person name="Nellist C.F."/>
            <person name="Bates H."/>
            <person name="Vickerstaff R.J."/>
            <person name="Harrison R.J."/>
        </authorList>
    </citation>
    <scope>NUCLEOTIDE SEQUENCE</scope>
    <source>
        <strain evidence="1">15-7</strain>
    </source>
</reference>
<dbReference type="VEuPathDB" id="FungiDB:PC110_g19427"/>
<sequence>MLKRALKTVNGGDAAEEERGAFLHTFNFNAWDEIFFFFNKMPEQFQRMRTEPEYLRYILASWYTGLQDMDQVVAFMTKTNLTLVGVCAIADVSAKAHKRHFQIRSLVDRSETRRLSIQLLPMDERKPWDYIVYARQTLDHCQPKLRYADATDRFLPHS</sequence>
<protein>
    <submittedName>
        <fullName evidence="1">Uncharacterized protein</fullName>
    </submittedName>
</protein>
<dbReference type="Proteomes" id="UP000735874">
    <property type="component" value="Unassembled WGS sequence"/>
</dbReference>
<dbReference type="AlphaFoldDB" id="A0A8T0YRX6"/>
<comment type="caution">
    <text evidence="1">The sequence shown here is derived from an EMBL/GenBank/DDBJ whole genome shotgun (WGS) entry which is preliminary data.</text>
</comment>
<gene>
    <name evidence="1" type="ORF">PC113_g14802</name>
</gene>
<proteinExistence type="predicted"/>
<name>A0A8T0YRX6_9STRA</name>
<organism evidence="1 2">
    <name type="scientific">Phytophthora cactorum</name>
    <dbReference type="NCBI Taxonomy" id="29920"/>
    <lineage>
        <taxon>Eukaryota</taxon>
        <taxon>Sar</taxon>
        <taxon>Stramenopiles</taxon>
        <taxon>Oomycota</taxon>
        <taxon>Peronosporomycetes</taxon>
        <taxon>Peronosporales</taxon>
        <taxon>Peronosporaceae</taxon>
        <taxon>Phytophthora</taxon>
    </lineage>
</organism>
<evidence type="ECO:0000313" key="1">
    <source>
        <dbReference type="EMBL" id="KAG2852695.1"/>
    </source>
</evidence>